<comment type="subcellular location">
    <subcellularLocation>
        <location evidence="1">Membrane</location>
        <topology evidence="1">Lipid-anchor</topology>
    </subcellularLocation>
</comment>
<keyword evidence="5" id="KW-0564">Palmitate</keyword>
<keyword evidence="6 8" id="KW-0449">Lipoprotein</keyword>
<feature type="signal peptide" evidence="7">
    <location>
        <begin position="1"/>
        <end position="18"/>
    </location>
</feature>
<evidence type="ECO:0000313" key="9">
    <source>
        <dbReference type="Proteomes" id="UP000182152"/>
    </source>
</evidence>
<dbReference type="Gene3D" id="3.40.190.10">
    <property type="entry name" value="Periplasmic binding protein-like II"/>
    <property type="match status" value="2"/>
</dbReference>
<keyword evidence="9" id="KW-1185">Reference proteome</keyword>
<dbReference type="RefSeq" id="WP_071854399.1">
    <property type="nucleotide sequence ID" value="NZ_JBCLRY010000001.1"/>
</dbReference>
<accession>A0A1L8WSC9</accession>
<dbReference type="PANTHER" id="PTHR30429">
    <property type="entry name" value="D-METHIONINE-BINDING LIPOPROTEIN METQ"/>
    <property type="match status" value="1"/>
</dbReference>
<dbReference type="AlphaFoldDB" id="A0A1L8WSC9"/>
<keyword evidence="3 7" id="KW-0732">Signal</keyword>
<gene>
    <name evidence="8" type="ORF">RV14_GL000096</name>
</gene>
<evidence type="ECO:0000313" key="8">
    <source>
        <dbReference type="EMBL" id="OJG83919.1"/>
    </source>
</evidence>
<comment type="caution">
    <text evidence="8">The sequence shown here is derived from an EMBL/GenBank/DDBJ whole genome shotgun (WGS) entry which is preliminary data.</text>
</comment>
<evidence type="ECO:0000256" key="4">
    <source>
        <dbReference type="ARBA" id="ARBA00023136"/>
    </source>
</evidence>
<proteinExistence type="inferred from homology"/>
<dbReference type="STRING" id="150033.RV14_GL000096"/>
<dbReference type="SUPFAM" id="SSF53850">
    <property type="entry name" value="Periplasmic binding protein-like II"/>
    <property type="match status" value="1"/>
</dbReference>
<evidence type="ECO:0000256" key="6">
    <source>
        <dbReference type="ARBA" id="ARBA00023288"/>
    </source>
</evidence>
<dbReference type="GO" id="GO:0016020">
    <property type="term" value="C:membrane"/>
    <property type="evidence" value="ECO:0007669"/>
    <property type="project" value="UniProtKB-SubCell"/>
</dbReference>
<feature type="chain" id="PRO_5038661255" evidence="7">
    <location>
        <begin position="19"/>
        <end position="271"/>
    </location>
</feature>
<dbReference type="PROSITE" id="PS51257">
    <property type="entry name" value="PROKAR_LIPOPROTEIN"/>
    <property type="match status" value="1"/>
</dbReference>
<evidence type="ECO:0000256" key="5">
    <source>
        <dbReference type="ARBA" id="ARBA00023139"/>
    </source>
</evidence>
<evidence type="ECO:0000256" key="7">
    <source>
        <dbReference type="SAM" id="SignalP"/>
    </source>
</evidence>
<dbReference type="Pfam" id="PF03180">
    <property type="entry name" value="Lipoprotein_9"/>
    <property type="match status" value="1"/>
</dbReference>
<dbReference type="PANTHER" id="PTHR30429:SF0">
    <property type="entry name" value="METHIONINE-BINDING LIPOPROTEIN METQ"/>
    <property type="match status" value="1"/>
</dbReference>
<comment type="similarity">
    <text evidence="2">Belongs to the NlpA lipoprotein family.</text>
</comment>
<sequence length="271" mass="29936">MKKFYLIGLAIMATIVLTACGGANSVEKNKKEIKVAVQLESSKDILEIAKKEIEKSGYTLKIMEVSDNVAYNDAVQHDEADANFAQHEPFMAMFNKEKKADLVAVQPIYFFAGGFYSKVYKHANDLPQHAKVGIPSDPTNEGRALAILNKNGVIKLKADVGFNGTLADIIENPKSLQFERIDLLNLVKAYDEKDIAMVFCYPAYLEPAGLSTKDAILLEEEPASEHYALQLVTRKGNQNSEKIKVLKKAMTTKEVADFIKSNSKGANIPAF</sequence>
<protein>
    <submittedName>
        <fullName evidence="8">YaeC family lipoprotein</fullName>
    </submittedName>
</protein>
<dbReference type="EMBL" id="JXLB01000001">
    <property type="protein sequence ID" value="OJG83919.1"/>
    <property type="molecule type" value="Genomic_DNA"/>
</dbReference>
<evidence type="ECO:0000256" key="2">
    <source>
        <dbReference type="ARBA" id="ARBA00008973"/>
    </source>
</evidence>
<dbReference type="Proteomes" id="UP000182152">
    <property type="component" value="Unassembled WGS sequence"/>
</dbReference>
<dbReference type="CDD" id="cd13600">
    <property type="entry name" value="PBP2_lipoprotein_like_1"/>
    <property type="match status" value="1"/>
</dbReference>
<dbReference type="OrthoDB" id="9812878at2"/>
<reference evidence="8 9" key="1">
    <citation type="submission" date="2014-12" db="EMBL/GenBank/DDBJ databases">
        <title>Draft genome sequences of 29 type strains of Enterococci.</title>
        <authorList>
            <person name="Zhong Z."/>
            <person name="Sun Z."/>
            <person name="Liu W."/>
            <person name="Zhang W."/>
            <person name="Zhang H."/>
        </authorList>
    </citation>
    <scope>NUCLEOTIDE SEQUENCE [LARGE SCALE GENOMIC DNA]</scope>
    <source>
        <strain evidence="8 9">DSM 15687</strain>
    </source>
</reference>
<evidence type="ECO:0000256" key="3">
    <source>
        <dbReference type="ARBA" id="ARBA00022729"/>
    </source>
</evidence>
<name>A0A1L8WSC9_9ENTE</name>
<organism evidence="8 9">
    <name type="scientific">Enterococcus ratti</name>
    <dbReference type="NCBI Taxonomy" id="150033"/>
    <lineage>
        <taxon>Bacteria</taxon>
        <taxon>Bacillati</taxon>
        <taxon>Bacillota</taxon>
        <taxon>Bacilli</taxon>
        <taxon>Lactobacillales</taxon>
        <taxon>Enterococcaceae</taxon>
        <taxon>Enterococcus</taxon>
    </lineage>
</organism>
<dbReference type="InterPro" id="IPR004872">
    <property type="entry name" value="Lipoprotein_NlpA"/>
</dbReference>
<keyword evidence="4" id="KW-0472">Membrane</keyword>
<evidence type="ECO:0000256" key="1">
    <source>
        <dbReference type="ARBA" id="ARBA00004635"/>
    </source>
</evidence>